<reference evidence="2" key="1">
    <citation type="submission" date="2020-08" db="EMBL/GenBank/DDBJ databases">
        <title>Whole genome shotgun sequence of Polymorphospora rubra NBRC 101157.</title>
        <authorList>
            <person name="Komaki H."/>
            <person name="Tamura T."/>
        </authorList>
    </citation>
    <scope>NUCLEOTIDE SEQUENCE</scope>
    <source>
        <strain evidence="2">NBRC 101157</strain>
    </source>
</reference>
<dbReference type="PANTHER" id="PTHR38444:SF1">
    <property type="entry name" value="ENTEROBACTIN BIOSYNTHESIS PROTEIN YBDZ"/>
    <property type="match status" value="1"/>
</dbReference>
<feature type="domain" description="MbtH-like" evidence="1">
    <location>
        <begin position="1"/>
        <end position="51"/>
    </location>
</feature>
<dbReference type="Proteomes" id="UP000680866">
    <property type="component" value="Chromosome"/>
</dbReference>
<name>A0A810N5R1_9ACTN</name>
<dbReference type="InterPro" id="IPR005153">
    <property type="entry name" value="MbtH-like_dom"/>
</dbReference>
<accession>A0A810N5R1</accession>
<dbReference type="PANTHER" id="PTHR38444">
    <property type="entry name" value="ENTEROBACTIN BIOSYNTHESIS PROTEIN YBDZ"/>
    <property type="match status" value="1"/>
</dbReference>
<dbReference type="KEGG" id="pry:Prubr_41090"/>
<dbReference type="GO" id="GO:0019290">
    <property type="term" value="P:siderophore biosynthetic process"/>
    <property type="evidence" value="ECO:0007669"/>
    <property type="project" value="TreeGrafter"/>
</dbReference>
<dbReference type="Gene3D" id="3.90.820.10">
    <property type="entry name" value="Structural Genomics, Unknown Function 30-nov-00 1gh9 Mol_id"/>
    <property type="match status" value="1"/>
</dbReference>
<dbReference type="InterPro" id="IPR038020">
    <property type="entry name" value="MbtH-like_sf"/>
</dbReference>
<dbReference type="SMART" id="SM00923">
    <property type="entry name" value="MbtH"/>
    <property type="match status" value="1"/>
</dbReference>
<dbReference type="RefSeq" id="WP_212828294.1">
    <property type="nucleotide sequence ID" value="NZ_AP023359.1"/>
</dbReference>
<gene>
    <name evidence="2" type="ORF">Prubr_41090</name>
</gene>
<dbReference type="GO" id="GO:0005829">
    <property type="term" value="C:cytosol"/>
    <property type="evidence" value="ECO:0007669"/>
    <property type="project" value="TreeGrafter"/>
</dbReference>
<dbReference type="SUPFAM" id="SSF160582">
    <property type="entry name" value="MbtH-like"/>
    <property type="match status" value="1"/>
</dbReference>
<sequence>MDELEDRRLYHVVVNDEEQYSIWADGSEIPAGWRTAGFTGDRAACLAHIEQVWTDLRPRSLREWAASNA</sequence>
<evidence type="ECO:0000313" key="3">
    <source>
        <dbReference type="Proteomes" id="UP000680866"/>
    </source>
</evidence>
<organism evidence="2 3">
    <name type="scientific">Polymorphospora rubra</name>
    <dbReference type="NCBI Taxonomy" id="338584"/>
    <lineage>
        <taxon>Bacteria</taxon>
        <taxon>Bacillati</taxon>
        <taxon>Actinomycetota</taxon>
        <taxon>Actinomycetes</taxon>
        <taxon>Micromonosporales</taxon>
        <taxon>Micromonosporaceae</taxon>
        <taxon>Polymorphospora</taxon>
    </lineage>
</organism>
<proteinExistence type="predicted"/>
<keyword evidence="3" id="KW-1185">Reference proteome</keyword>
<evidence type="ECO:0000313" key="2">
    <source>
        <dbReference type="EMBL" id="BCJ67088.1"/>
    </source>
</evidence>
<evidence type="ECO:0000259" key="1">
    <source>
        <dbReference type="SMART" id="SM00923"/>
    </source>
</evidence>
<dbReference type="Pfam" id="PF03621">
    <property type="entry name" value="MbtH"/>
    <property type="match status" value="1"/>
</dbReference>
<protein>
    <recommendedName>
        <fullName evidence="1">MbtH-like domain-containing protein</fullName>
    </recommendedName>
</protein>
<dbReference type="EMBL" id="AP023359">
    <property type="protein sequence ID" value="BCJ67088.1"/>
    <property type="molecule type" value="Genomic_DNA"/>
</dbReference>
<dbReference type="AlphaFoldDB" id="A0A810N5R1"/>
<dbReference type="InterPro" id="IPR037407">
    <property type="entry name" value="MLP_fam"/>
</dbReference>